<comment type="caution">
    <text evidence="1">The sequence shown here is derived from an EMBL/GenBank/DDBJ whole genome shotgun (WGS) entry which is preliminary data.</text>
</comment>
<organism evidence="1 2">
    <name type="scientific">Hibiscus syriacus</name>
    <name type="common">Rose of Sharon</name>
    <dbReference type="NCBI Taxonomy" id="106335"/>
    <lineage>
        <taxon>Eukaryota</taxon>
        <taxon>Viridiplantae</taxon>
        <taxon>Streptophyta</taxon>
        <taxon>Embryophyta</taxon>
        <taxon>Tracheophyta</taxon>
        <taxon>Spermatophyta</taxon>
        <taxon>Magnoliopsida</taxon>
        <taxon>eudicotyledons</taxon>
        <taxon>Gunneridae</taxon>
        <taxon>Pentapetalae</taxon>
        <taxon>rosids</taxon>
        <taxon>malvids</taxon>
        <taxon>Malvales</taxon>
        <taxon>Malvaceae</taxon>
        <taxon>Malvoideae</taxon>
        <taxon>Hibiscus</taxon>
    </lineage>
</organism>
<evidence type="ECO:0000313" key="1">
    <source>
        <dbReference type="EMBL" id="KAE8695820.1"/>
    </source>
</evidence>
<dbReference type="PANTHER" id="PTHR14741">
    <property type="entry name" value="S-ADENOSYLMETHIONINE-DEPENDENT METHYLTRANSFERASE RELATED"/>
    <property type="match status" value="1"/>
</dbReference>
<dbReference type="GO" id="GO:0071164">
    <property type="term" value="F:RNA cap trimethylguanosine synthase activity"/>
    <property type="evidence" value="ECO:0007669"/>
    <property type="project" value="TreeGrafter"/>
</dbReference>
<proteinExistence type="predicted"/>
<dbReference type="GO" id="GO:0005634">
    <property type="term" value="C:nucleus"/>
    <property type="evidence" value="ECO:0007669"/>
    <property type="project" value="TreeGrafter"/>
</dbReference>
<reference evidence="1" key="1">
    <citation type="submission" date="2019-09" db="EMBL/GenBank/DDBJ databases">
        <title>Draft genome information of white flower Hibiscus syriacus.</title>
        <authorList>
            <person name="Kim Y.-M."/>
        </authorList>
    </citation>
    <scope>NUCLEOTIDE SEQUENCE [LARGE SCALE GENOMIC DNA]</scope>
    <source>
        <strain evidence="1">YM2019G1</strain>
    </source>
</reference>
<dbReference type="InterPro" id="IPR029063">
    <property type="entry name" value="SAM-dependent_MTases_sf"/>
</dbReference>
<name>A0A6A2ZV70_HIBSY</name>
<dbReference type="Proteomes" id="UP000436088">
    <property type="component" value="Unassembled WGS sequence"/>
</dbReference>
<dbReference type="PANTHER" id="PTHR14741:SF32">
    <property type="entry name" value="TRIMETHYLGUANOSINE SYNTHASE"/>
    <property type="match status" value="1"/>
</dbReference>
<sequence>MENLVFDNLNDKSNETATDFIQKYIRDDGLEKLLSGELSVGIKLASALSLTTPSVSKSFELAGENCETSGGCDGDGEATFNLISDVQDNLGSVTKTPIETICDADDIALETIALATDQVDTLLAAATIKGKKKTRRRSQRKLSRNDELQFQGMSEVYSAIISKYWCQRYLLFSRFDEGIKMDEEGWFSVTPELIARHHASRCGSGIVVDSFTGVGGNAIQLSKRCVSQSEDMSVEMKKELGKEEVKGWGLRHEMGLKMRNWGKKKSRVGD</sequence>
<gene>
    <name evidence="1" type="ORF">F3Y22_tig00110683pilonHSYRG00097</name>
</gene>
<evidence type="ECO:0000313" key="2">
    <source>
        <dbReference type="Proteomes" id="UP000436088"/>
    </source>
</evidence>
<dbReference type="Gene3D" id="3.40.50.150">
    <property type="entry name" value="Vaccinia Virus protein VP39"/>
    <property type="match status" value="1"/>
</dbReference>
<keyword evidence="2" id="KW-1185">Reference proteome</keyword>
<dbReference type="AlphaFoldDB" id="A0A6A2ZV70"/>
<dbReference type="EMBL" id="VEPZ02001072">
    <property type="protein sequence ID" value="KAE8695820.1"/>
    <property type="molecule type" value="Genomic_DNA"/>
</dbReference>
<accession>A0A6A2ZV70</accession>
<protein>
    <submittedName>
        <fullName evidence="1">Detected protein of confused Function</fullName>
    </submittedName>
</protein>